<dbReference type="EMBL" id="GBRH01180281">
    <property type="protein sequence ID" value="JAE17615.1"/>
    <property type="molecule type" value="Transcribed_RNA"/>
</dbReference>
<name>A0A0A9FXS3_ARUDO</name>
<organism evidence="1">
    <name type="scientific">Arundo donax</name>
    <name type="common">Giant reed</name>
    <name type="synonym">Donax arundinaceus</name>
    <dbReference type="NCBI Taxonomy" id="35708"/>
    <lineage>
        <taxon>Eukaryota</taxon>
        <taxon>Viridiplantae</taxon>
        <taxon>Streptophyta</taxon>
        <taxon>Embryophyta</taxon>
        <taxon>Tracheophyta</taxon>
        <taxon>Spermatophyta</taxon>
        <taxon>Magnoliopsida</taxon>
        <taxon>Liliopsida</taxon>
        <taxon>Poales</taxon>
        <taxon>Poaceae</taxon>
        <taxon>PACMAD clade</taxon>
        <taxon>Arundinoideae</taxon>
        <taxon>Arundineae</taxon>
        <taxon>Arundo</taxon>
    </lineage>
</organism>
<proteinExistence type="predicted"/>
<evidence type="ECO:0000313" key="1">
    <source>
        <dbReference type="EMBL" id="JAE17615.1"/>
    </source>
</evidence>
<reference evidence="1" key="2">
    <citation type="journal article" date="2015" name="Data Brief">
        <title>Shoot transcriptome of the giant reed, Arundo donax.</title>
        <authorList>
            <person name="Barrero R.A."/>
            <person name="Guerrero F.D."/>
            <person name="Moolhuijzen P."/>
            <person name="Goolsby J.A."/>
            <person name="Tidwell J."/>
            <person name="Bellgard S.E."/>
            <person name="Bellgard M.I."/>
        </authorList>
    </citation>
    <scope>NUCLEOTIDE SEQUENCE</scope>
    <source>
        <tissue evidence="1">Shoot tissue taken approximately 20 cm above the soil surface</tissue>
    </source>
</reference>
<reference evidence="1" key="1">
    <citation type="submission" date="2014-09" db="EMBL/GenBank/DDBJ databases">
        <authorList>
            <person name="Magalhaes I.L.F."/>
            <person name="Oliveira U."/>
            <person name="Santos F.R."/>
            <person name="Vidigal T.H.D.A."/>
            <person name="Brescovit A.D."/>
            <person name="Santos A.J."/>
        </authorList>
    </citation>
    <scope>NUCLEOTIDE SEQUENCE</scope>
    <source>
        <tissue evidence="1">Shoot tissue taken approximately 20 cm above the soil surface</tissue>
    </source>
</reference>
<accession>A0A0A9FXS3</accession>
<protein>
    <submittedName>
        <fullName evidence="1">Uncharacterized protein</fullName>
    </submittedName>
</protein>
<sequence>MYLLASFASVSGD</sequence>